<dbReference type="Proteomes" id="UP000283634">
    <property type="component" value="Unassembled WGS sequence"/>
</dbReference>
<name>A0A3R7M371_TRYRA</name>
<dbReference type="OrthoDB" id="273314at2759"/>
<evidence type="ECO:0000313" key="3">
    <source>
        <dbReference type="EMBL" id="RNE98562.1"/>
    </source>
</evidence>
<dbReference type="RefSeq" id="XP_029234711.1">
    <property type="nucleotide sequence ID" value="XM_029385429.1"/>
</dbReference>
<keyword evidence="4" id="KW-1185">Reference proteome</keyword>
<gene>
    <name evidence="3" type="ORF">TraAM80_08692</name>
</gene>
<dbReference type="AlphaFoldDB" id="A0A3R7M371"/>
<dbReference type="InterPro" id="IPR038534">
    <property type="entry name" value="Rtr1/RPAP2_sf"/>
</dbReference>
<dbReference type="Gene3D" id="1.25.40.820">
    <property type="match status" value="1"/>
</dbReference>
<dbReference type="PROSITE" id="PS51479">
    <property type="entry name" value="ZF_RTR1"/>
    <property type="match status" value="1"/>
</dbReference>
<dbReference type="EMBL" id="MKGL01000452">
    <property type="protein sequence ID" value="RNE98562.1"/>
    <property type="molecule type" value="Genomic_DNA"/>
</dbReference>
<dbReference type="GeneID" id="40332625"/>
<evidence type="ECO:0000259" key="2">
    <source>
        <dbReference type="PROSITE" id="PS51479"/>
    </source>
</evidence>
<feature type="domain" description="RTR1-type" evidence="2">
    <location>
        <begin position="39"/>
        <end position="168"/>
    </location>
</feature>
<dbReference type="VEuPathDB" id="TriTrypDB:TRSC58_01266"/>
<dbReference type="InterPro" id="IPR007308">
    <property type="entry name" value="Rtr1/RPAP2_dom"/>
</dbReference>
<evidence type="ECO:0000256" key="1">
    <source>
        <dbReference type="PROSITE-ProRule" id="PRU00812"/>
    </source>
</evidence>
<reference evidence="3 4" key="1">
    <citation type="journal article" date="2018" name="BMC Genomics">
        <title>Genomic comparison of Trypanosoma conorhini and Trypanosoma rangeli to Trypanosoma cruzi strains of high and low virulence.</title>
        <authorList>
            <person name="Bradwell K.R."/>
            <person name="Koparde V.N."/>
            <person name="Matveyev A.V."/>
            <person name="Serrano M.G."/>
            <person name="Alves J.M."/>
            <person name="Parikh H."/>
            <person name="Huang B."/>
            <person name="Lee V."/>
            <person name="Espinosa-Alvarez O."/>
            <person name="Ortiz P.A."/>
            <person name="Costa-Martins A.G."/>
            <person name="Teixeira M.M."/>
            <person name="Buck G.A."/>
        </authorList>
    </citation>
    <scope>NUCLEOTIDE SEQUENCE [LARGE SCALE GENOMIC DNA]</scope>
    <source>
        <strain evidence="3 4">AM80</strain>
    </source>
</reference>
<comment type="similarity">
    <text evidence="1">Belongs to the RPAP2 family.</text>
</comment>
<comment type="caution">
    <text evidence="3">The sequence shown here is derived from an EMBL/GenBank/DDBJ whole genome shotgun (WGS) entry which is preliminary data.</text>
</comment>
<organism evidence="3 4">
    <name type="scientific">Trypanosoma rangeli</name>
    <dbReference type="NCBI Taxonomy" id="5698"/>
    <lineage>
        <taxon>Eukaryota</taxon>
        <taxon>Discoba</taxon>
        <taxon>Euglenozoa</taxon>
        <taxon>Kinetoplastea</taxon>
        <taxon>Metakinetoplastina</taxon>
        <taxon>Trypanosomatida</taxon>
        <taxon>Trypanosomatidae</taxon>
        <taxon>Trypanosoma</taxon>
        <taxon>Herpetosoma</taxon>
    </lineage>
</organism>
<evidence type="ECO:0000313" key="4">
    <source>
        <dbReference type="Proteomes" id="UP000283634"/>
    </source>
</evidence>
<accession>A0A3R7M371</accession>
<proteinExistence type="inferred from homology"/>
<protein>
    <recommendedName>
        <fullName evidence="2">RTR1-type domain-containing protein</fullName>
    </recommendedName>
</protein>
<dbReference type="OMA" id="NYNELCG"/>
<sequence>MASSGGAWEVVVDKAALEVTKYLAATTDRFLPDSCTARWMLTLLNTSSLRDILVERNYGGNCGMIGCPGGCKPEGRRHGDGECVRHPAEGADDCRGDKDDDEDEWAKEAAEAFRRYERYREQRTQQAAHAKPFKLSATMAHRFCSPACAEEFEAVMQKVSSSLVYGRSEVVQAVGRLFPNMSLAALQRLAGAESTSVADIFERCVEQEGSTGPRLPSLQEVLHGIDAEGNTWSRDMRQAQVIGTDGGRKRRMPLPLMVYDWCMTMSTARTKDLFATLCRKGNLSSNVWKDSENKARRDRSLYVKSMQSIRSRCVQRAEVELSSLRAERVGDAEPPSVDPQLQLQRLALFATHVFSAETTATLSRLLLYDEATLKQAWGVWRSSGLLDSLQFPFPLPGVFVAGGGAPSVLFLALVLLAATGLCEAAVWAEWMWQDADDEAGGNALGELMVALGVTAEDLVACVRVLVLD</sequence>